<dbReference type="eggNOG" id="COG1765">
    <property type="taxonomic scope" value="Bacteria"/>
</dbReference>
<keyword evidence="2" id="KW-1185">Reference proteome</keyword>
<evidence type="ECO:0000313" key="1">
    <source>
        <dbReference type="EMBL" id="ABK17589.1"/>
    </source>
</evidence>
<dbReference type="KEGG" id="sfu:Sfum_1904"/>
<dbReference type="InParanoid" id="A0LJI7"/>
<evidence type="ECO:0000313" key="2">
    <source>
        <dbReference type="Proteomes" id="UP000001784"/>
    </source>
</evidence>
<accession>A0LJI7</accession>
<dbReference type="AlphaFoldDB" id="A0LJI7"/>
<dbReference type="Proteomes" id="UP000001784">
    <property type="component" value="Chromosome"/>
</dbReference>
<dbReference type="InterPro" id="IPR015946">
    <property type="entry name" value="KH_dom-like_a/b"/>
</dbReference>
<dbReference type="InterPro" id="IPR003718">
    <property type="entry name" value="OsmC/Ohr_fam"/>
</dbReference>
<dbReference type="STRING" id="335543.Sfum_1904"/>
<gene>
    <name evidence="1" type="ordered locus">Sfum_1904</name>
</gene>
<dbReference type="PANTHER" id="PTHR35368:SF1">
    <property type="entry name" value="HYDROPEROXIDE REDUCTASE"/>
    <property type="match status" value="1"/>
</dbReference>
<dbReference type="InterPro" id="IPR052924">
    <property type="entry name" value="OsmC/Ohr_hydroprdx_reductase"/>
</dbReference>
<sequence>MIRQASGGSREAFLRDIRSSRCASQIAGSRVGASLRRLPVGVGMRRERNMIYTVKVDVKEIENRIVECKVRNHVVRVDQPKEFGADDTAPTPPEMLAISLGSCVVSTIQFIAAQRNLDVGNIEVSVEGSIDFSRAMGVSDRERAGFGALKVGIRFDSGMASREKEDFIKTVFECGASIDNIRNATPVTCEILE</sequence>
<dbReference type="SUPFAM" id="SSF82784">
    <property type="entry name" value="OsmC-like"/>
    <property type="match status" value="1"/>
</dbReference>
<dbReference type="HOGENOM" id="CLU_100275_2_1_7"/>
<dbReference type="Pfam" id="PF02566">
    <property type="entry name" value="OsmC"/>
    <property type="match status" value="1"/>
</dbReference>
<dbReference type="EMBL" id="CP000478">
    <property type="protein sequence ID" value="ABK17589.1"/>
    <property type="molecule type" value="Genomic_DNA"/>
</dbReference>
<reference evidence="1 2" key="1">
    <citation type="submission" date="2006-10" db="EMBL/GenBank/DDBJ databases">
        <title>Complete sequence of Syntrophobacter fumaroxidans MPOB.</title>
        <authorList>
            <consortium name="US DOE Joint Genome Institute"/>
            <person name="Copeland A."/>
            <person name="Lucas S."/>
            <person name="Lapidus A."/>
            <person name="Barry K."/>
            <person name="Detter J.C."/>
            <person name="Glavina del Rio T."/>
            <person name="Hammon N."/>
            <person name="Israni S."/>
            <person name="Pitluck S."/>
            <person name="Goltsman E.G."/>
            <person name="Martinez M."/>
            <person name="Schmutz J."/>
            <person name="Larimer F."/>
            <person name="Land M."/>
            <person name="Hauser L."/>
            <person name="Kyrpides N."/>
            <person name="Kim E."/>
            <person name="Boone D.R."/>
            <person name="Brockman F."/>
            <person name="Culley D."/>
            <person name="Ferry J."/>
            <person name="Gunsalus R."/>
            <person name="McInerney M.J."/>
            <person name="Morrison M."/>
            <person name="Plugge C."/>
            <person name="Rohlin L."/>
            <person name="Scholten J."/>
            <person name="Sieber J."/>
            <person name="Stams A.J.M."/>
            <person name="Worm P."/>
            <person name="Henstra A.M."/>
            <person name="Richardson P."/>
        </authorList>
    </citation>
    <scope>NUCLEOTIDE SEQUENCE [LARGE SCALE GENOMIC DNA]</scope>
    <source>
        <strain evidence="2">DSM 10017 / MPOB</strain>
    </source>
</reference>
<organism evidence="1 2">
    <name type="scientific">Syntrophobacter fumaroxidans (strain DSM 10017 / MPOB)</name>
    <dbReference type="NCBI Taxonomy" id="335543"/>
    <lineage>
        <taxon>Bacteria</taxon>
        <taxon>Pseudomonadati</taxon>
        <taxon>Thermodesulfobacteriota</taxon>
        <taxon>Syntrophobacteria</taxon>
        <taxon>Syntrophobacterales</taxon>
        <taxon>Syntrophobacteraceae</taxon>
        <taxon>Syntrophobacter</taxon>
    </lineage>
</organism>
<protein>
    <submittedName>
        <fullName evidence="1">OsmC family protein</fullName>
    </submittedName>
</protein>
<name>A0LJI7_SYNFM</name>
<proteinExistence type="predicted"/>
<dbReference type="PANTHER" id="PTHR35368">
    <property type="entry name" value="HYDROPEROXIDE REDUCTASE"/>
    <property type="match status" value="1"/>
</dbReference>
<dbReference type="Gene3D" id="3.30.300.20">
    <property type="match status" value="1"/>
</dbReference>
<dbReference type="InterPro" id="IPR036102">
    <property type="entry name" value="OsmC/Ohrsf"/>
</dbReference>